<evidence type="ECO:0000259" key="2">
    <source>
        <dbReference type="Pfam" id="PF06747"/>
    </source>
</evidence>
<dbReference type="AlphaFoldDB" id="R7QJK4"/>
<reference evidence="4" key="1">
    <citation type="journal article" date="2013" name="Proc. Natl. Acad. Sci. U.S.A.">
        <title>Genome structure and metabolic features in the red seaweed Chondrus crispus shed light on evolution of the Archaeplastida.</title>
        <authorList>
            <person name="Collen J."/>
            <person name="Porcel B."/>
            <person name="Carre W."/>
            <person name="Ball S.G."/>
            <person name="Chaparro C."/>
            <person name="Tonon T."/>
            <person name="Barbeyron T."/>
            <person name="Michel G."/>
            <person name="Noel B."/>
            <person name="Valentin K."/>
            <person name="Elias M."/>
            <person name="Artiguenave F."/>
            <person name="Arun A."/>
            <person name="Aury J.M."/>
            <person name="Barbosa-Neto J.F."/>
            <person name="Bothwell J.H."/>
            <person name="Bouget F.Y."/>
            <person name="Brillet L."/>
            <person name="Cabello-Hurtado F."/>
            <person name="Capella-Gutierrez S."/>
            <person name="Charrier B."/>
            <person name="Cladiere L."/>
            <person name="Cock J.M."/>
            <person name="Coelho S.M."/>
            <person name="Colleoni C."/>
            <person name="Czjzek M."/>
            <person name="Da Silva C."/>
            <person name="Delage L."/>
            <person name="Denoeud F."/>
            <person name="Deschamps P."/>
            <person name="Dittami S.M."/>
            <person name="Gabaldon T."/>
            <person name="Gachon C.M."/>
            <person name="Groisillier A."/>
            <person name="Herve C."/>
            <person name="Jabbari K."/>
            <person name="Katinka M."/>
            <person name="Kloareg B."/>
            <person name="Kowalczyk N."/>
            <person name="Labadie K."/>
            <person name="Leblanc C."/>
            <person name="Lopez P.J."/>
            <person name="McLachlan D.H."/>
            <person name="Meslet-Cladiere L."/>
            <person name="Moustafa A."/>
            <person name="Nehr Z."/>
            <person name="Nyvall Collen P."/>
            <person name="Panaud O."/>
            <person name="Partensky F."/>
            <person name="Poulain J."/>
            <person name="Rensing S.A."/>
            <person name="Rousvoal S."/>
            <person name="Samson G."/>
            <person name="Symeonidi A."/>
            <person name="Weissenbach J."/>
            <person name="Zambounis A."/>
            <person name="Wincker P."/>
            <person name="Boyen C."/>
        </authorList>
    </citation>
    <scope>NUCLEOTIDE SEQUENCE [LARGE SCALE GENOMIC DNA]</scope>
    <source>
        <strain evidence="4">cv. Stackhouse</strain>
    </source>
</reference>
<dbReference type="InterPro" id="IPR009069">
    <property type="entry name" value="Cys_alpha_HP_mot_SF"/>
</dbReference>
<accession>R7QJK4</accession>
<name>R7QJK4_CHOCR</name>
<evidence type="ECO:0000313" key="4">
    <source>
        <dbReference type="Proteomes" id="UP000012073"/>
    </source>
</evidence>
<dbReference type="Gene3D" id="1.10.287.1130">
    <property type="entry name" value="CytochromE C oxidase copper chaperone"/>
    <property type="match status" value="1"/>
</dbReference>
<evidence type="ECO:0000313" key="3">
    <source>
        <dbReference type="EMBL" id="CDF38279.1"/>
    </source>
</evidence>
<sequence length="84" mass="9646">MGAGARGPKLPKRSAIERLTRKGPECLPEMMAMLSCFKDSNFNEARCAGQMRSLSECVSRQPEAKSKKSTVFYHLKRLYYMQRR</sequence>
<dbReference type="Pfam" id="PF06747">
    <property type="entry name" value="CHCH"/>
    <property type="match status" value="1"/>
</dbReference>
<dbReference type="Proteomes" id="UP000012073">
    <property type="component" value="Unassembled WGS sequence"/>
</dbReference>
<dbReference type="RefSeq" id="XP_005718164.1">
    <property type="nucleotide sequence ID" value="XM_005718107.1"/>
</dbReference>
<dbReference type="InterPro" id="IPR010625">
    <property type="entry name" value="CHCH"/>
</dbReference>
<protein>
    <recommendedName>
        <fullName evidence="2">CHCH domain-containing protein</fullName>
    </recommendedName>
</protein>
<dbReference type="GO" id="GO:0003735">
    <property type="term" value="F:structural constituent of ribosome"/>
    <property type="evidence" value="ECO:0007669"/>
    <property type="project" value="InterPro"/>
</dbReference>
<feature type="domain" description="CHCH" evidence="2">
    <location>
        <begin position="26"/>
        <end position="60"/>
    </location>
</feature>
<dbReference type="PROSITE" id="PS51808">
    <property type="entry name" value="CHCH"/>
    <property type="match status" value="1"/>
</dbReference>
<dbReference type="GO" id="GO:0005739">
    <property type="term" value="C:mitochondrion"/>
    <property type="evidence" value="ECO:0007669"/>
    <property type="project" value="GOC"/>
</dbReference>
<dbReference type="EMBL" id="HG001914">
    <property type="protein sequence ID" value="CDF38279.1"/>
    <property type="molecule type" value="Genomic_DNA"/>
</dbReference>
<dbReference type="KEGG" id="ccp:CHC_T00006106001"/>
<dbReference type="SUPFAM" id="SSF47072">
    <property type="entry name" value="Cysteine alpha-hairpin motif"/>
    <property type="match status" value="1"/>
</dbReference>
<dbReference type="OMA" id="FNEARCA"/>
<dbReference type="InterPro" id="IPR017264">
    <property type="entry name" value="Ribosomal_mS37_fun"/>
</dbReference>
<proteinExistence type="predicted"/>
<keyword evidence="1" id="KW-1015">Disulfide bond</keyword>
<dbReference type="OrthoDB" id="2210at2759"/>
<dbReference type="GeneID" id="17325883"/>
<evidence type="ECO:0000256" key="1">
    <source>
        <dbReference type="ARBA" id="ARBA00023157"/>
    </source>
</evidence>
<dbReference type="Gramene" id="CDF38279">
    <property type="protein sequence ID" value="CDF38279"/>
    <property type="gene ID" value="CHC_T00006106001"/>
</dbReference>
<organism evidence="3 4">
    <name type="scientific">Chondrus crispus</name>
    <name type="common">Carrageen Irish moss</name>
    <name type="synonym">Polymorpha crispa</name>
    <dbReference type="NCBI Taxonomy" id="2769"/>
    <lineage>
        <taxon>Eukaryota</taxon>
        <taxon>Rhodophyta</taxon>
        <taxon>Florideophyceae</taxon>
        <taxon>Rhodymeniophycidae</taxon>
        <taxon>Gigartinales</taxon>
        <taxon>Gigartinaceae</taxon>
        <taxon>Chondrus</taxon>
    </lineage>
</organism>
<dbReference type="PANTHER" id="PTHR28066:SF1">
    <property type="entry name" value="SMALL RIBOSOMAL SUBUNIT PROTEIN MS37"/>
    <property type="match status" value="1"/>
</dbReference>
<gene>
    <name evidence="3" type="ORF">CHC_T00006106001</name>
</gene>
<dbReference type="PANTHER" id="PTHR28066">
    <property type="entry name" value="37S RIBOSOMAL PROTEIN MRP10, MITOCHONDRIAL"/>
    <property type="match status" value="1"/>
</dbReference>
<keyword evidence="4" id="KW-1185">Reference proteome</keyword>
<dbReference type="PhylomeDB" id="R7QJK4"/>
<dbReference type="GO" id="GO:0032543">
    <property type="term" value="P:mitochondrial translation"/>
    <property type="evidence" value="ECO:0007669"/>
    <property type="project" value="InterPro"/>
</dbReference>